<keyword evidence="2" id="KW-1185">Reference proteome</keyword>
<evidence type="ECO:0000313" key="3">
    <source>
        <dbReference type="WBParaSite" id="ACRNAN_scaffold11866.g12468.t1"/>
    </source>
</evidence>
<name>A0A914CM97_9BILA</name>
<dbReference type="Proteomes" id="UP000887540">
    <property type="component" value="Unplaced"/>
</dbReference>
<protein>
    <submittedName>
        <fullName evidence="3">Uncharacterized protein</fullName>
    </submittedName>
</protein>
<dbReference type="AlphaFoldDB" id="A0A914CM97"/>
<dbReference type="WBParaSite" id="ACRNAN_scaffold11866.g12468.t1">
    <property type="protein sequence ID" value="ACRNAN_scaffold11866.g12468.t1"/>
    <property type="gene ID" value="ACRNAN_scaffold11866.g12468"/>
</dbReference>
<keyword evidence="1" id="KW-1133">Transmembrane helix</keyword>
<evidence type="ECO:0000256" key="1">
    <source>
        <dbReference type="SAM" id="Phobius"/>
    </source>
</evidence>
<sequence length="97" mass="11381">MTQYEYLYKDIYNKTAEEKYTDLYPNQSDGNEKEAMIDMLFLPIVIILVAFLVVSGLLIFVWTVNYRAYRCASESSSTENVAMEMEESEKFISFMKK</sequence>
<keyword evidence="1" id="KW-0812">Transmembrane</keyword>
<keyword evidence="1" id="KW-0472">Membrane</keyword>
<accession>A0A914CM97</accession>
<evidence type="ECO:0000313" key="2">
    <source>
        <dbReference type="Proteomes" id="UP000887540"/>
    </source>
</evidence>
<proteinExistence type="predicted"/>
<feature type="transmembrane region" description="Helical" evidence="1">
    <location>
        <begin position="40"/>
        <end position="64"/>
    </location>
</feature>
<organism evidence="2 3">
    <name type="scientific">Acrobeloides nanus</name>
    <dbReference type="NCBI Taxonomy" id="290746"/>
    <lineage>
        <taxon>Eukaryota</taxon>
        <taxon>Metazoa</taxon>
        <taxon>Ecdysozoa</taxon>
        <taxon>Nematoda</taxon>
        <taxon>Chromadorea</taxon>
        <taxon>Rhabditida</taxon>
        <taxon>Tylenchina</taxon>
        <taxon>Cephalobomorpha</taxon>
        <taxon>Cephaloboidea</taxon>
        <taxon>Cephalobidae</taxon>
        <taxon>Acrobeloides</taxon>
    </lineage>
</organism>
<reference evidence="3" key="1">
    <citation type="submission" date="2022-11" db="UniProtKB">
        <authorList>
            <consortium name="WormBaseParasite"/>
        </authorList>
    </citation>
    <scope>IDENTIFICATION</scope>
</reference>